<dbReference type="GO" id="GO:0005886">
    <property type="term" value="C:plasma membrane"/>
    <property type="evidence" value="ECO:0007669"/>
    <property type="project" value="TreeGrafter"/>
</dbReference>
<keyword evidence="5 10" id="KW-1133">Transmembrane helix</keyword>
<dbReference type="OrthoDB" id="3222at2759"/>
<comment type="function">
    <text evidence="7">Aquaglyceroporin that may modulate the water content and osmolytes during anhydrobiosis.</text>
</comment>
<organism evidence="11">
    <name type="scientific">Dermatophagoides pteronyssinus</name>
    <name type="common">European house dust mite</name>
    <dbReference type="NCBI Taxonomy" id="6956"/>
    <lineage>
        <taxon>Eukaryota</taxon>
        <taxon>Metazoa</taxon>
        <taxon>Ecdysozoa</taxon>
        <taxon>Arthropoda</taxon>
        <taxon>Chelicerata</taxon>
        <taxon>Arachnida</taxon>
        <taxon>Acari</taxon>
        <taxon>Acariformes</taxon>
        <taxon>Sarcoptiformes</taxon>
        <taxon>Astigmata</taxon>
        <taxon>Psoroptidia</taxon>
        <taxon>Analgoidea</taxon>
        <taxon>Pyroglyphidae</taxon>
        <taxon>Dermatophagoidinae</taxon>
        <taxon>Dermatophagoides</taxon>
    </lineage>
</organism>
<feature type="transmembrane region" description="Helical" evidence="10">
    <location>
        <begin position="120"/>
        <end position="140"/>
    </location>
</feature>
<keyword evidence="3 8" id="KW-0813">Transport</keyword>
<evidence type="ECO:0000256" key="9">
    <source>
        <dbReference type="SAM" id="MobiDB-lite"/>
    </source>
</evidence>
<dbReference type="InterPro" id="IPR000425">
    <property type="entry name" value="MIP"/>
</dbReference>
<evidence type="ECO:0000256" key="7">
    <source>
        <dbReference type="ARBA" id="ARBA00045280"/>
    </source>
</evidence>
<proteinExistence type="evidence at transcript level"/>
<gene>
    <name evidence="11" type="primary">AQP4.02</name>
</gene>
<dbReference type="Pfam" id="PF00230">
    <property type="entry name" value="MIP"/>
    <property type="match status" value="1"/>
</dbReference>
<comment type="subcellular location">
    <subcellularLocation>
        <location evidence="1">Membrane</location>
        <topology evidence="1">Multi-pass membrane protein</topology>
    </subcellularLocation>
</comment>
<dbReference type="PANTHER" id="PTHR43829">
    <property type="entry name" value="AQUAPORIN OR AQUAGLYCEROPORIN RELATED"/>
    <property type="match status" value="1"/>
</dbReference>
<keyword evidence="4 8" id="KW-0812">Transmembrane</keyword>
<dbReference type="InterPro" id="IPR050363">
    <property type="entry name" value="MIP/Aquaporin"/>
</dbReference>
<feature type="transmembrane region" description="Helical" evidence="10">
    <location>
        <begin position="218"/>
        <end position="241"/>
    </location>
</feature>
<dbReference type="PANTHER" id="PTHR43829:SF9">
    <property type="entry name" value="AQUAPORIN-9"/>
    <property type="match status" value="1"/>
</dbReference>
<dbReference type="AlphaFoldDB" id="A0A2D1VL61"/>
<evidence type="ECO:0000256" key="3">
    <source>
        <dbReference type="ARBA" id="ARBA00022448"/>
    </source>
</evidence>
<feature type="transmembrane region" description="Helical" evidence="10">
    <location>
        <begin position="185"/>
        <end position="206"/>
    </location>
</feature>
<feature type="transmembrane region" description="Helical" evidence="10">
    <location>
        <begin position="40"/>
        <end position="62"/>
    </location>
</feature>
<dbReference type="GO" id="GO:0015254">
    <property type="term" value="F:glycerol channel activity"/>
    <property type="evidence" value="ECO:0007669"/>
    <property type="project" value="TreeGrafter"/>
</dbReference>
<dbReference type="PROSITE" id="PS00221">
    <property type="entry name" value="MIP"/>
    <property type="match status" value="1"/>
</dbReference>
<dbReference type="PRINTS" id="PR00783">
    <property type="entry name" value="MINTRINSICP"/>
</dbReference>
<reference evidence="11" key="1">
    <citation type="submission" date="2016-12" db="EMBL/GenBank/DDBJ databases">
        <title>Finding Aquaporins from Dermatophagoides pteronyssinus, one of the most important indoor allergen sources.</title>
        <authorList>
            <person name="Cui Y."/>
        </authorList>
    </citation>
    <scope>NUCLEOTIDE SEQUENCE</scope>
</reference>
<keyword evidence="6 10" id="KW-0472">Membrane</keyword>
<dbReference type="SUPFAM" id="SSF81338">
    <property type="entry name" value="Aquaporin-like"/>
    <property type="match status" value="1"/>
</dbReference>
<evidence type="ECO:0000256" key="10">
    <source>
        <dbReference type="SAM" id="Phobius"/>
    </source>
</evidence>
<accession>A0A2D1VL61</accession>
<evidence type="ECO:0000256" key="5">
    <source>
        <dbReference type="ARBA" id="ARBA00022989"/>
    </source>
</evidence>
<dbReference type="InterPro" id="IPR023271">
    <property type="entry name" value="Aquaporin-like"/>
</dbReference>
<protein>
    <submittedName>
        <fullName evidence="11">Aquaporin</fullName>
    </submittedName>
</protein>
<evidence type="ECO:0000256" key="4">
    <source>
        <dbReference type="ARBA" id="ARBA00022692"/>
    </source>
</evidence>
<sequence>MELSTTMRTDETNSSNKKSNKKSLTNSRISKMPIFLREMLAEMVGTFLLILFGQGSIATYLLNRNSKIGIDLFSIAFTFGIGALAGISASMSISGGHLNPAVTLAFAISGRFPLSKVPHYFFGQYFGALLSSMVIFVTYYQSIKTYDNNQRIAYAGDWFGNNQTRMAEIATGGIFATFPAPWNTVVSSLLDQIVATFLLVFSVLAVTNKRAKLPDYLYPFMLGLVICGVVVAFGLQCGAALNPARDLAPRLFLLISGYGFDSFRPVDSLYWLVAGIIGPHIGGILAAWSFDFLLWDNP</sequence>
<evidence type="ECO:0000256" key="8">
    <source>
        <dbReference type="RuleBase" id="RU000477"/>
    </source>
</evidence>
<dbReference type="Gene3D" id="1.20.1080.10">
    <property type="entry name" value="Glycerol uptake facilitator protein"/>
    <property type="match status" value="1"/>
</dbReference>
<feature type="transmembrane region" description="Helical" evidence="10">
    <location>
        <begin position="269"/>
        <end position="295"/>
    </location>
</feature>
<feature type="region of interest" description="Disordered" evidence="9">
    <location>
        <begin position="1"/>
        <end position="24"/>
    </location>
</feature>
<evidence type="ECO:0000256" key="2">
    <source>
        <dbReference type="ARBA" id="ARBA00006175"/>
    </source>
</evidence>
<feature type="transmembrane region" description="Helical" evidence="10">
    <location>
        <begin position="68"/>
        <end position="87"/>
    </location>
</feature>
<evidence type="ECO:0000256" key="1">
    <source>
        <dbReference type="ARBA" id="ARBA00004141"/>
    </source>
</evidence>
<dbReference type="InterPro" id="IPR022357">
    <property type="entry name" value="MIP_CS"/>
</dbReference>
<evidence type="ECO:0000256" key="6">
    <source>
        <dbReference type="ARBA" id="ARBA00023136"/>
    </source>
</evidence>
<comment type="similarity">
    <text evidence="2 8">Belongs to the MIP/aquaporin (TC 1.A.8) family.</text>
</comment>
<dbReference type="EMBL" id="KY305297">
    <property type="protein sequence ID" value="ATP75374.1"/>
    <property type="molecule type" value="mRNA"/>
</dbReference>
<name>A0A2D1VL61_DERPT</name>
<dbReference type="GO" id="GO:0015250">
    <property type="term" value="F:water channel activity"/>
    <property type="evidence" value="ECO:0007669"/>
    <property type="project" value="TreeGrafter"/>
</dbReference>
<evidence type="ECO:0000313" key="11">
    <source>
        <dbReference type="EMBL" id="ATP75374.1"/>
    </source>
</evidence>